<evidence type="ECO:0000313" key="2">
    <source>
        <dbReference type="Proteomes" id="UP000023152"/>
    </source>
</evidence>
<dbReference type="Proteomes" id="UP000023152">
    <property type="component" value="Unassembled WGS sequence"/>
</dbReference>
<dbReference type="EMBL" id="ASPP01024115">
    <property type="protein sequence ID" value="ETO09359.1"/>
    <property type="molecule type" value="Genomic_DNA"/>
</dbReference>
<sequence length="187" mass="22019">MHTLLLKKKKKKGVPKTLVVVYKYGANATSLGVAIVKEHSKMEITCNSRDWKQHNFQSQSDTFTVLGAAYGLADVTTKINLCFLTNALSRQPTRSLETLGMVCHYFSFSNLFYPFLLAKNTFHYYYYYYVTHNKYRSEKELGRRLYLWWIQSNPHYYSTRRLGTHFVFSAAIKTMIKKKNCQFWDET</sequence>
<accession>X6M631</accession>
<comment type="caution">
    <text evidence="1">The sequence shown here is derived from an EMBL/GenBank/DDBJ whole genome shotgun (WGS) entry which is preliminary data.</text>
</comment>
<name>X6M631_RETFI</name>
<proteinExistence type="predicted"/>
<organism evidence="1 2">
    <name type="scientific">Reticulomyxa filosa</name>
    <dbReference type="NCBI Taxonomy" id="46433"/>
    <lineage>
        <taxon>Eukaryota</taxon>
        <taxon>Sar</taxon>
        <taxon>Rhizaria</taxon>
        <taxon>Retaria</taxon>
        <taxon>Foraminifera</taxon>
        <taxon>Monothalamids</taxon>
        <taxon>Reticulomyxidae</taxon>
        <taxon>Reticulomyxa</taxon>
    </lineage>
</organism>
<gene>
    <name evidence="1" type="ORF">RFI_28020</name>
</gene>
<reference evidence="1 2" key="1">
    <citation type="journal article" date="2013" name="Curr. Biol.">
        <title>The Genome of the Foraminiferan Reticulomyxa filosa.</title>
        <authorList>
            <person name="Glockner G."/>
            <person name="Hulsmann N."/>
            <person name="Schleicher M."/>
            <person name="Noegel A.A."/>
            <person name="Eichinger L."/>
            <person name="Gallinger C."/>
            <person name="Pawlowski J."/>
            <person name="Sierra R."/>
            <person name="Euteneuer U."/>
            <person name="Pillet L."/>
            <person name="Moustafa A."/>
            <person name="Platzer M."/>
            <person name="Groth M."/>
            <person name="Szafranski K."/>
            <person name="Schliwa M."/>
        </authorList>
    </citation>
    <scope>NUCLEOTIDE SEQUENCE [LARGE SCALE GENOMIC DNA]</scope>
</reference>
<protein>
    <submittedName>
        <fullName evidence="1">Uncharacterized protein</fullName>
    </submittedName>
</protein>
<dbReference type="AlphaFoldDB" id="X6M631"/>
<evidence type="ECO:0000313" key="1">
    <source>
        <dbReference type="EMBL" id="ETO09359.1"/>
    </source>
</evidence>
<keyword evidence="2" id="KW-1185">Reference proteome</keyword>